<dbReference type="Proteomes" id="UP000198683">
    <property type="component" value="Unassembled WGS sequence"/>
</dbReference>
<keyword evidence="1" id="KW-0378">Hydrolase</keyword>
<dbReference type="InterPro" id="IPR035965">
    <property type="entry name" value="PAS-like_dom_sf"/>
</dbReference>
<dbReference type="CDD" id="cd00130">
    <property type="entry name" value="PAS"/>
    <property type="match status" value="1"/>
</dbReference>
<dbReference type="InterPro" id="IPR029016">
    <property type="entry name" value="GAF-like_dom_sf"/>
</dbReference>
<dbReference type="PANTHER" id="PTHR43156:SF2">
    <property type="entry name" value="STAGE II SPORULATION PROTEIN E"/>
    <property type="match status" value="1"/>
</dbReference>
<accession>A0A1G9R4W4</accession>
<dbReference type="SUPFAM" id="SSF55785">
    <property type="entry name" value="PYP-like sensor domain (PAS domain)"/>
    <property type="match status" value="1"/>
</dbReference>
<evidence type="ECO:0000256" key="1">
    <source>
        <dbReference type="ARBA" id="ARBA00022801"/>
    </source>
</evidence>
<dbReference type="Pfam" id="PF07228">
    <property type="entry name" value="SpoIIE"/>
    <property type="match status" value="1"/>
</dbReference>
<dbReference type="Pfam" id="PF01590">
    <property type="entry name" value="GAF"/>
    <property type="match status" value="1"/>
</dbReference>
<dbReference type="InterPro" id="IPR052016">
    <property type="entry name" value="Bact_Sigma-Reg"/>
</dbReference>
<dbReference type="FunFam" id="3.30.450.40:FF:000035">
    <property type="entry name" value="PAS sensor protein"/>
    <property type="match status" value="1"/>
</dbReference>
<dbReference type="AlphaFoldDB" id="A0A1G9R4W4"/>
<sequence>MIRWTRAAEELLGYRVADIVHRSGDVLLMPADRTARVRAWVGDHGHRDHWSGLVEARCRDGRPVLLRLDVWRLYLLDGGTAWLVSATSAHADRPANQLLEPFFRPSLVAVSLWDGDLRCVGRNETARCLQTTLVNGRVGGPLEEFKPTFDSASLVAAFRQVLSDGVPVIAGESPWFPATQHEGHTFTGSFFRLEGEPGRPPAVCSLVFDVTHAHTRQRLALLLEAGARLGATLDVAGTAQELADLAVPVLADYVAVDLAGSILPDDEPLHRLSVSDVSIPVFRRAGVASIHSMLPETLWSLGDAVFVPPASPFMKVMATRASHYEPVLDTSPGTWLDQDPDRTKIVSETGMHSLIIVPLLARGAVLGIVVFVRTDNPAPFTADDLVIAEELVARAAMSIDNARRYTREHTAALALQRHLLPRNVSGGDALEVAAGYRPSDIHAGVGGDWYDAIPLPSGHVALVVGDVTGHGIHAAATMGRLRTVVRTLAYLGIPPDELLTHLDRLVARMSEEGAVVHGTGPETVAATCLYAVYDPVTHHCTMATAGHPPPAIVDPAGDVMFPRLVAGTPIGHGWVPTSRSTCTSPKAAGSSSTPTA</sequence>
<evidence type="ECO:0000256" key="2">
    <source>
        <dbReference type="SAM" id="MobiDB-lite"/>
    </source>
</evidence>
<feature type="domain" description="GAF" evidence="3">
    <location>
        <begin position="238"/>
        <end position="409"/>
    </location>
</feature>
<evidence type="ECO:0000313" key="5">
    <source>
        <dbReference type="EMBL" id="SDM18253.1"/>
    </source>
</evidence>
<dbReference type="InterPro" id="IPR001932">
    <property type="entry name" value="PPM-type_phosphatase-like_dom"/>
</dbReference>
<dbReference type="InterPro" id="IPR003018">
    <property type="entry name" value="GAF"/>
</dbReference>
<dbReference type="Gene3D" id="3.60.40.10">
    <property type="entry name" value="PPM-type phosphatase domain"/>
    <property type="match status" value="1"/>
</dbReference>
<dbReference type="SMART" id="SM00065">
    <property type="entry name" value="GAF"/>
    <property type="match status" value="1"/>
</dbReference>
<name>A0A1G9R4W4_9ACTN</name>
<evidence type="ECO:0000313" key="6">
    <source>
        <dbReference type="Proteomes" id="UP000198683"/>
    </source>
</evidence>
<protein>
    <submittedName>
        <fullName evidence="5">GAF domain-containing protein</fullName>
    </submittedName>
</protein>
<organism evidence="5 6">
    <name type="scientific">Nonomuraea maritima</name>
    <dbReference type="NCBI Taxonomy" id="683260"/>
    <lineage>
        <taxon>Bacteria</taxon>
        <taxon>Bacillati</taxon>
        <taxon>Actinomycetota</taxon>
        <taxon>Actinomycetes</taxon>
        <taxon>Streptosporangiales</taxon>
        <taxon>Streptosporangiaceae</taxon>
        <taxon>Nonomuraea</taxon>
    </lineage>
</organism>
<gene>
    <name evidence="5" type="ORF">SAMN05421874_14313</name>
</gene>
<dbReference type="EMBL" id="FNFB01000043">
    <property type="protein sequence ID" value="SDM18253.1"/>
    <property type="molecule type" value="Genomic_DNA"/>
</dbReference>
<dbReference type="Gene3D" id="3.30.450.40">
    <property type="match status" value="1"/>
</dbReference>
<evidence type="ECO:0000259" key="3">
    <source>
        <dbReference type="SMART" id="SM00065"/>
    </source>
</evidence>
<dbReference type="Gene3D" id="3.30.450.20">
    <property type="entry name" value="PAS domain"/>
    <property type="match status" value="2"/>
</dbReference>
<dbReference type="GO" id="GO:0016791">
    <property type="term" value="F:phosphatase activity"/>
    <property type="evidence" value="ECO:0007669"/>
    <property type="project" value="TreeGrafter"/>
</dbReference>
<keyword evidence="6" id="KW-1185">Reference proteome</keyword>
<proteinExistence type="predicted"/>
<dbReference type="SUPFAM" id="SSF55781">
    <property type="entry name" value="GAF domain-like"/>
    <property type="match status" value="1"/>
</dbReference>
<dbReference type="InterPro" id="IPR000014">
    <property type="entry name" value="PAS"/>
</dbReference>
<feature type="domain" description="PPM-type phosphatase" evidence="4">
    <location>
        <begin position="427"/>
        <end position="595"/>
    </location>
</feature>
<dbReference type="SMART" id="SM00331">
    <property type="entry name" value="PP2C_SIG"/>
    <property type="match status" value="1"/>
</dbReference>
<feature type="compositionally biased region" description="Polar residues" evidence="2">
    <location>
        <begin position="577"/>
        <end position="596"/>
    </location>
</feature>
<dbReference type="InterPro" id="IPR036457">
    <property type="entry name" value="PPM-type-like_dom_sf"/>
</dbReference>
<reference evidence="5 6" key="1">
    <citation type="submission" date="2016-10" db="EMBL/GenBank/DDBJ databases">
        <authorList>
            <person name="de Groot N.N."/>
        </authorList>
    </citation>
    <scope>NUCLEOTIDE SEQUENCE [LARGE SCALE GENOMIC DNA]</scope>
    <source>
        <strain evidence="5 6">CGMCC 4.5681</strain>
    </source>
</reference>
<feature type="region of interest" description="Disordered" evidence="2">
    <location>
        <begin position="576"/>
        <end position="596"/>
    </location>
</feature>
<dbReference type="STRING" id="683260.SAMN05421874_14313"/>
<evidence type="ECO:0000259" key="4">
    <source>
        <dbReference type="SMART" id="SM00331"/>
    </source>
</evidence>
<dbReference type="PANTHER" id="PTHR43156">
    <property type="entry name" value="STAGE II SPORULATION PROTEIN E-RELATED"/>
    <property type="match status" value="1"/>
</dbReference>